<evidence type="ECO:0000256" key="2">
    <source>
        <dbReference type="ARBA" id="ARBA00004496"/>
    </source>
</evidence>
<dbReference type="EC" id="2.1.1.228" evidence="5"/>
<dbReference type="PIRSF" id="PIRSF000386">
    <property type="entry name" value="tRNA_mtase"/>
    <property type="match status" value="1"/>
</dbReference>
<name>A0A382XQD5_9ZZZZ</name>
<dbReference type="InterPro" id="IPR023148">
    <property type="entry name" value="tRNA_m1G_MeTrfase_C_sf"/>
</dbReference>
<comment type="subcellular location">
    <subcellularLocation>
        <location evidence="2">Cytoplasm</location>
    </subcellularLocation>
</comment>
<keyword evidence="10" id="KW-0949">S-adenosyl-L-methionine</keyword>
<dbReference type="PANTHER" id="PTHR46417">
    <property type="entry name" value="TRNA (GUANINE-N(1)-)-METHYLTRANSFERASE"/>
    <property type="match status" value="1"/>
</dbReference>
<feature type="non-terminal residue" evidence="16">
    <location>
        <position position="231"/>
    </location>
</feature>
<evidence type="ECO:0000256" key="10">
    <source>
        <dbReference type="ARBA" id="ARBA00022691"/>
    </source>
</evidence>
<dbReference type="Gene3D" id="1.10.1270.20">
    <property type="entry name" value="tRNA(m1g37)methyltransferase, domain 2"/>
    <property type="match status" value="1"/>
</dbReference>
<evidence type="ECO:0000256" key="11">
    <source>
        <dbReference type="ARBA" id="ARBA00022694"/>
    </source>
</evidence>
<accession>A0A382XQD5</accession>
<evidence type="ECO:0000256" key="7">
    <source>
        <dbReference type="ARBA" id="ARBA00022490"/>
    </source>
</evidence>
<evidence type="ECO:0000256" key="1">
    <source>
        <dbReference type="ARBA" id="ARBA00002634"/>
    </source>
</evidence>
<dbReference type="InterPro" id="IPR002649">
    <property type="entry name" value="tRNA_m1G_MeTrfase_TrmD"/>
</dbReference>
<evidence type="ECO:0000313" key="16">
    <source>
        <dbReference type="EMBL" id="SVD73266.1"/>
    </source>
</evidence>
<dbReference type="SUPFAM" id="SSF75217">
    <property type="entry name" value="alpha/beta knot"/>
    <property type="match status" value="1"/>
</dbReference>
<dbReference type="InterPro" id="IPR029026">
    <property type="entry name" value="tRNA_m1G_MTases_N"/>
</dbReference>
<evidence type="ECO:0000256" key="14">
    <source>
        <dbReference type="ARBA" id="ARBA00047783"/>
    </source>
</evidence>
<feature type="domain" description="tRNA methyltransferase TRMD/TRM10-type" evidence="15">
    <location>
        <begin position="9"/>
        <end position="231"/>
    </location>
</feature>
<proteinExistence type="inferred from homology"/>
<dbReference type="GO" id="GO:0052906">
    <property type="term" value="F:tRNA (guanine(37)-N1)-methyltransferase activity"/>
    <property type="evidence" value="ECO:0007669"/>
    <property type="project" value="UniProtKB-EC"/>
</dbReference>
<evidence type="ECO:0000256" key="6">
    <source>
        <dbReference type="ARBA" id="ARBA00014679"/>
    </source>
</evidence>
<dbReference type="AlphaFoldDB" id="A0A382XQD5"/>
<keyword evidence="9" id="KW-0808">Transferase</keyword>
<evidence type="ECO:0000256" key="8">
    <source>
        <dbReference type="ARBA" id="ARBA00022603"/>
    </source>
</evidence>
<protein>
    <recommendedName>
        <fullName evidence="6">tRNA (guanine-N(1)-)-methyltransferase</fullName>
        <ecNumber evidence="5">2.1.1.228</ecNumber>
    </recommendedName>
    <alternativeName>
        <fullName evidence="12">M1G-methyltransferase</fullName>
    </alternativeName>
    <alternativeName>
        <fullName evidence="13">tRNA [GM37] methyltransferase</fullName>
    </alternativeName>
</protein>
<dbReference type="GO" id="GO:0002939">
    <property type="term" value="P:tRNA N1-guanine methylation"/>
    <property type="evidence" value="ECO:0007669"/>
    <property type="project" value="TreeGrafter"/>
</dbReference>
<comment type="catalytic activity">
    <reaction evidence="14">
        <text>guanosine(37) in tRNA + S-adenosyl-L-methionine = N(1)-methylguanosine(37) in tRNA + S-adenosyl-L-homocysteine + H(+)</text>
        <dbReference type="Rhea" id="RHEA:36899"/>
        <dbReference type="Rhea" id="RHEA-COMP:10145"/>
        <dbReference type="Rhea" id="RHEA-COMP:10147"/>
        <dbReference type="ChEBI" id="CHEBI:15378"/>
        <dbReference type="ChEBI" id="CHEBI:57856"/>
        <dbReference type="ChEBI" id="CHEBI:59789"/>
        <dbReference type="ChEBI" id="CHEBI:73542"/>
        <dbReference type="ChEBI" id="CHEBI:74269"/>
        <dbReference type="EC" id="2.1.1.228"/>
    </reaction>
</comment>
<dbReference type="EMBL" id="UINC01169630">
    <property type="protein sequence ID" value="SVD73266.1"/>
    <property type="molecule type" value="Genomic_DNA"/>
</dbReference>
<evidence type="ECO:0000256" key="9">
    <source>
        <dbReference type="ARBA" id="ARBA00022679"/>
    </source>
</evidence>
<evidence type="ECO:0000256" key="3">
    <source>
        <dbReference type="ARBA" id="ARBA00007630"/>
    </source>
</evidence>
<evidence type="ECO:0000259" key="15">
    <source>
        <dbReference type="Pfam" id="PF01746"/>
    </source>
</evidence>
<keyword evidence="11" id="KW-0819">tRNA processing</keyword>
<evidence type="ECO:0000256" key="12">
    <source>
        <dbReference type="ARBA" id="ARBA00029736"/>
    </source>
</evidence>
<keyword evidence="7" id="KW-0963">Cytoplasm</keyword>
<dbReference type="Pfam" id="PF01746">
    <property type="entry name" value="tRNA_m1G_MT"/>
    <property type="match status" value="1"/>
</dbReference>
<keyword evidence="8" id="KW-0489">Methyltransferase</keyword>
<reference evidence="16" key="1">
    <citation type="submission" date="2018-05" db="EMBL/GenBank/DDBJ databases">
        <authorList>
            <person name="Lanie J.A."/>
            <person name="Ng W.-L."/>
            <person name="Kazmierczak K.M."/>
            <person name="Andrzejewski T.M."/>
            <person name="Davidsen T.M."/>
            <person name="Wayne K.J."/>
            <person name="Tettelin H."/>
            <person name="Glass J.I."/>
            <person name="Rusch D."/>
            <person name="Podicherti R."/>
            <person name="Tsui H.-C.T."/>
            <person name="Winkler M.E."/>
        </authorList>
    </citation>
    <scope>NUCLEOTIDE SEQUENCE</scope>
</reference>
<dbReference type="InterPro" id="IPR029028">
    <property type="entry name" value="Alpha/beta_knot_MTases"/>
</dbReference>
<organism evidence="16">
    <name type="scientific">marine metagenome</name>
    <dbReference type="NCBI Taxonomy" id="408172"/>
    <lineage>
        <taxon>unclassified sequences</taxon>
        <taxon>metagenomes</taxon>
        <taxon>ecological metagenomes</taxon>
    </lineage>
</organism>
<comment type="function">
    <text evidence="1">Specifically methylates guanosine-37 in various tRNAs.</text>
</comment>
<evidence type="ECO:0000256" key="13">
    <source>
        <dbReference type="ARBA" id="ARBA00033392"/>
    </source>
</evidence>
<gene>
    <name evidence="16" type="ORF">METZ01_LOCUS426120</name>
</gene>
<comment type="subunit">
    <text evidence="4">Homodimer.</text>
</comment>
<sequence>MTHIRPWTVHILTLFPGMFPGPLGHGLAGAALEKGFWSLKTVDIRRFARDKHGTVDGPPYGGGPGMVLRPDVLASAIDSTMGTEDQGVEVARVCLTPRGTPVSQSHVKRWVAGPGVILVCGRFEGIDQRVIEARGLEEVCVGDFVMSSGEPAAIALTDGCVRLLPGVMGNSEGVIEESFERGLLEYPQYTRPKSWQDYDVPPMLLSGDHEVVRRWRHQEAKRTTEERRPDL</sequence>
<dbReference type="NCBIfam" id="NF000648">
    <property type="entry name" value="PRK00026.1"/>
    <property type="match status" value="1"/>
</dbReference>
<dbReference type="HAMAP" id="MF_00605">
    <property type="entry name" value="TrmD"/>
    <property type="match status" value="1"/>
</dbReference>
<comment type="similarity">
    <text evidence="3">Belongs to the RNA methyltransferase TrmD family.</text>
</comment>
<evidence type="ECO:0000256" key="4">
    <source>
        <dbReference type="ARBA" id="ARBA00011738"/>
    </source>
</evidence>
<dbReference type="Gene3D" id="3.40.1280.10">
    <property type="match status" value="1"/>
</dbReference>
<dbReference type="NCBIfam" id="TIGR00088">
    <property type="entry name" value="trmD"/>
    <property type="match status" value="1"/>
</dbReference>
<dbReference type="InterPro" id="IPR016009">
    <property type="entry name" value="tRNA_MeTrfase_TRMD/TRM10"/>
</dbReference>
<evidence type="ECO:0000256" key="5">
    <source>
        <dbReference type="ARBA" id="ARBA00012807"/>
    </source>
</evidence>
<dbReference type="PANTHER" id="PTHR46417:SF1">
    <property type="entry name" value="TRNA (GUANINE-N(1)-)-METHYLTRANSFERASE"/>
    <property type="match status" value="1"/>
</dbReference>
<dbReference type="GO" id="GO:0005829">
    <property type="term" value="C:cytosol"/>
    <property type="evidence" value="ECO:0007669"/>
    <property type="project" value="TreeGrafter"/>
</dbReference>